<feature type="non-terminal residue" evidence="1">
    <location>
        <position position="1"/>
    </location>
</feature>
<gene>
    <name evidence="1" type="ORF">ACOLOM_LOCUS13297</name>
</gene>
<proteinExistence type="predicted"/>
<keyword evidence="2" id="KW-1185">Reference proteome</keyword>
<reference evidence="1" key="1">
    <citation type="submission" date="2021-06" db="EMBL/GenBank/DDBJ databases">
        <authorList>
            <person name="Kallberg Y."/>
            <person name="Tangrot J."/>
            <person name="Rosling A."/>
        </authorList>
    </citation>
    <scope>NUCLEOTIDE SEQUENCE</scope>
    <source>
        <strain evidence="1">CL356</strain>
    </source>
</reference>
<evidence type="ECO:0000313" key="2">
    <source>
        <dbReference type="Proteomes" id="UP000789525"/>
    </source>
</evidence>
<dbReference type="Proteomes" id="UP000789525">
    <property type="component" value="Unassembled WGS sequence"/>
</dbReference>
<sequence>SAHGGGKPQVSTSQKHNDQGKFQEYERVQLWRKLMPLAC</sequence>
<name>A0ACA9QUD7_9GLOM</name>
<comment type="caution">
    <text evidence="1">The sequence shown here is derived from an EMBL/GenBank/DDBJ whole genome shotgun (WGS) entry which is preliminary data.</text>
</comment>
<protein>
    <submittedName>
        <fullName evidence="1">15162_t:CDS:1</fullName>
    </submittedName>
</protein>
<accession>A0ACA9QUD7</accession>
<evidence type="ECO:0000313" key="1">
    <source>
        <dbReference type="EMBL" id="CAG8763055.1"/>
    </source>
</evidence>
<organism evidence="1 2">
    <name type="scientific">Acaulospora colombiana</name>
    <dbReference type="NCBI Taxonomy" id="27376"/>
    <lineage>
        <taxon>Eukaryota</taxon>
        <taxon>Fungi</taxon>
        <taxon>Fungi incertae sedis</taxon>
        <taxon>Mucoromycota</taxon>
        <taxon>Glomeromycotina</taxon>
        <taxon>Glomeromycetes</taxon>
        <taxon>Diversisporales</taxon>
        <taxon>Acaulosporaceae</taxon>
        <taxon>Acaulospora</taxon>
    </lineage>
</organism>
<dbReference type="EMBL" id="CAJVPT010060071">
    <property type="protein sequence ID" value="CAG8763055.1"/>
    <property type="molecule type" value="Genomic_DNA"/>
</dbReference>